<organism evidence="4 5">
    <name type="scientific">Novipirellula caenicola</name>
    <dbReference type="NCBI Taxonomy" id="1536901"/>
    <lineage>
        <taxon>Bacteria</taxon>
        <taxon>Pseudomonadati</taxon>
        <taxon>Planctomycetota</taxon>
        <taxon>Planctomycetia</taxon>
        <taxon>Pirellulales</taxon>
        <taxon>Pirellulaceae</taxon>
        <taxon>Novipirellula</taxon>
    </lineage>
</organism>
<feature type="domain" description="Cadherin" evidence="3">
    <location>
        <begin position="397"/>
        <end position="490"/>
    </location>
</feature>
<dbReference type="RefSeq" id="WP_345685092.1">
    <property type="nucleotide sequence ID" value="NZ_BAABRO010000008.1"/>
</dbReference>
<name>A0ABP9VVP2_9BACT</name>
<evidence type="ECO:0000256" key="1">
    <source>
        <dbReference type="ARBA" id="ARBA00022692"/>
    </source>
</evidence>
<dbReference type="CDD" id="cd11304">
    <property type="entry name" value="Cadherin_repeat"/>
    <property type="match status" value="8"/>
</dbReference>
<evidence type="ECO:0000313" key="4">
    <source>
        <dbReference type="EMBL" id="GAA5508308.1"/>
    </source>
</evidence>
<dbReference type="PANTHER" id="PTHR24026">
    <property type="entry name" value="FAT ATYPICAL CADHERIN-RELATED"/>
    <property type="match status" value="1"/>
</dbReference>
<evidence type="ECO:0000313" key="5">
    <source>
        <dbReference type="Proteomes" id="UP001416858"/>
    </source>
</evidence>
<comment type="caution">
    <text evidence="4">The sequence shown here is derived from an EMBL/GenBank/DDBJ whole genome shotgun (WGS) entry which is preliminary data.</text>
</comment>
<dbReference type="InterPro" id="IPR002126">
    <property type="entry name" value="Cadherin-like_dom"/>
</dbReference>
<feature type="domain" description="Cadherin" evidence="3">
    <location>
        <begin position="1202"/>
        <end position="1304"/>
    </location>
</feature>
<feature type="domain" description="Cadherin" evidence="3">
    <location>
        <begin position="692"/>
        <end position="794"/>
    </location>
</feature>
<feature type="domain" description="Cadherin" evidence="3">
    <location>
        <begin position="1100"/>
        <end position="1202"/>
    </location>
</feature>
<evidence type="ECO:0000256" key="2">
    <source>
        <dbReference type="ARBA" id="ARBA00022989"/>
    </source>
</evidence>
<accession>A0ABP9VVP2</accession>
<keyword evidence="2" id="KW-1133">Transmembrane helix</keyword>
<dbReference type="EMBL" id="BAABRO010000008">
    <property type="protein sequence ID" value="GAA5508308.1"/>
    <property type="molecule type" value="Genomic_DNA"/>
</dbReference>
<feature type="domain" description="Cadherin" evidence="3">
    <location>
        <begin position="490"/>
        <end position="590"/>
    </location>
</feature>
<keyword evidence="5" id="KW-1185">Reference proteome</keyword>
<dbReference type="SMART" id="SM00736">
    <property type="entry name" value="CADG"/>
    <property type="match status" value="9"/>
</dbReference>
<keyword evidence="2" id="KW-0472">Membrane</keyword>
<feature type="domain" description="Cadherin" evidence="3">
    <location>
        <begin position="590"/>
        <end position="692"/>
    </location>
</feature>
<dbReference type="Proteomes" id="UP001416858">
    <property type="component" value="Unassembled WGS sequence"/>
</dbReference>
<feature type="domain" description="Cadherin" evidence="3">
    <location>
        <begin position="998"/>
        <end position="1100"/>
    </location>
</feature>
<dbReference type="SMART" id="SM00710">
    <property type="entry name" value="PbH1"/>
    <property type="match status" value="7"/>
</dbReference>
<feature type="domain" description="Cadherin" evidence="3">
    <location>
        <begin position="794"/>
        <end position="896"/>
    </location>
</feature>
<sequence length="1598" mass="164085">MRKFFKSVRPLQKKRRSAAKARQLSLQSLENRRVLAATITSFTPTASGFTAELSEEVSTLNLSLYDTQGQAAGAADVTLTGATSGNVRGSLFVKDTTVTFIASGGALAPDTYSVTLRSAADAFTDLADGELLDGDNDGTAGGDYTNTFTVANSNSLTVGLPDIVRGPTQSIQVPAGGSGVELPAGLPIQLSNAEGVTSVTMTIEYDPALLDISDVQLGADAPTGSQVESNLTVPGIATISFFSVAPLTAAQTSLVDIIATVPEDAPYGETQAIRITSLDVNAGALTATADDAVQVVAFAGDVNRNQRYDAEDARLIARVGVGLDSGFVFSEPTSTSATNVLFPTIDPVLLGDVTGVDGLSPLDASDLLRRVVGLPTPNIPDLPDNQAPIDLSLSVSTVAEAQPIGTTVGTLTTNDPDISQSHTYALVSGTGSTDNASFTISGNQLITAEVFDKDVKDSYTIRVRTTDPEGRTFEKSLVINISEANVAPTAVAITNSSVAENTAVGTAVGTLSTTDANASDAHTYSIVSIDSVTTSNLFTISGNTLSVGASLDFETDASHTVVVRTTDQAGLSFDQTLTITVTNVNEAPTAITLSETTIAEDAAVGATVGTLSSSDVDASDTHSYTLVSGTGDTDNDSFTISGNTIVTATTLDFDTQSSYSIRVRSTDAGGLTVEETFTITVTPVTTNVAPTAIELSETSIDEDAAVGTTVGTLSSTDANAGDTHTYTLVSGTGDTDNTSFTISGNTIVTATTLDFDTQSSYSIRVRSTDAGGLTVEETFTITVTPVTTNVAPTAIELSETSIDEDAAVGTTVGTLSSTDANAGDTHTYTLVSGTGDTDNTSFTISGNTIVTATTLDFDTQSSYSIRVQSTDAGGLTVEETFTITVTPVTTNVAPTAIELSETSIDEDAAVGATVGTLSSIDANAGDTHTYALVSGTGDTDNTSFTISGNTIVTATTLNFDTQSSYSIRVQSTDSGGLTVEETFTITVTPVTTNVAPTAIELSETSIAEDAAVGATVGTLSSTDANAGDTHTYALVSGTGDTDNDSFTISGNTIVTATTLDFDTQSSYSIRVQSTDAGGLTVEETFTITVTEVITNVAPTAIELSETSIAEDAAVGATVGTLSSIDANAGDTHTYALVSGTGDTDNDSFTISGNTIVTATTLDFDTQSSYSIRVQSTDAGGLTVEETFTITVTEVITNVAPTAIELSETSIAEDAAVGATVGTLSSTDADAGDTHTYALVSGTGDTDNDSFTISGNTIVTATTFDFDTQSSYIIRVQSTDSGGLTVEETFTITVTPVTTNVAPTAIELSETSIAEDAAVGATVGTLSSTDANAGDTHTYALVSGTGDTDNDSFTIDGDAIVTATTFDFETQSSYSIRVQSTDAGGLTVEESLTITVTNVNEAPTAVAVSRTTIAEDQPADTEIGLLSSEDPDAGDTFTYSIVPQEGATSEPFKIVDGKLISNEVFDAAIQDLYAVRVRSEDAGGLSFEQVLEISISETNVAPTSVAIDNTTIPANAISGTSVGLLTTTDANTDDEHVYLLVSGEGSTDNASFTIEGNVLKTNVDLDSSSPTTFSVRVQSIDRYGLSTETILTLSLESTT</sequence>
<protein>
    <recommendedName>
        <fullName evidence="3">Cadherin domain-containing protein</fullName>
    </recommendedName>
</protein>
<dbReference type="InterPro" id="IPR006626">
    <property type="entry name" value="PbH1"/>
</dbReference>
<dbReference type="PANTHER" id="PTHR24026:SF126">
    <property type="entry name" value="PROTOCADHERIN FAT 4"/>
    <property type="match status" value="1"/>
</dbReference>
<dbReference type="PRINTS" id="PR00205">
    <property type="entry name" value="CADHERIN"/>
</dbReference>
<evidence type="ECO:0000259" key="3">
    <source>
        <dbReference type="PROSITE" id="PS50268"/>
    </source>
</evidence>
<dbReference type="Gene3D" id="2.60.40.60">
    <property type="entry name" value="Cadherins"/>
    <property type="match status" value="11"/>
</dbReference>
<feature type="domain" description="Cadherin" evidence="3">
    <location>
        <begin position="1404"/>
        <end position="1503"/>
    </location>
</feature>
<dbReference type="Pfam" id="PF00028">
    <property type="entry name" value="Cadherin"/>
    <property type="match status" value="8"/>
</dbReference>
<dbReference type="SMART" id="SM00112">
    <property type="entry name" value="CA"/>
    <property type="match status" value="11"/>
</dbReference>
<keyword evidence="1" id="KW-0812">Transmembrane</keyword>
<feature type="domain" description="Cadherin" evidence="3">
    <location>
        <begin position="1304"/>
        <end position="1404"/>
    </location>
</feature>
<dbReference type="SUPFAM" id="SSF49313">
    <property type="entry name" value="Cadherin-like"/>
    <property type="match status" value="11"/>
</dbReference>
<dbReference type="InterPro" id="IPR006644">
    <property type="entry name" value="Cadg"/>
</dbReference>
<proteinExistence type="predicted"/>
<dbReference type="PROSITE" id="PS50268">
    <property type="entry name" value="CADHERIN_2"/>
    <property type="match status" value="11"/>
</dbReference>
<dbReference type="InterPro" id="IPR015919">
    <property type="entry name" value="Cadherin-like_sf"/>
</dbReference>
<reference evidence="4 5" key="1">
    <citation type="submission" date="2024-02" db="EMBL/GenBank/DDBJ databases">
        <title>Rhodopirellula caenicola NBRC 110016.</title>
        <authorList>
            <person name="Ichikawa N."/>
            <person name="Katano-Makiyama Y."/>
            <person name="Hidaka K."/>
        </authorList>
    </citation>
    <scope>NUCLEOTIDE SEQUENCE [LARGE SCALE GENOMIC DNA]</scope>
    <source>
        <strain evidence="4 5">NBRC 110016</strain>
    </source>
</reference>
<gene>
    <name evidence="4" type="ORF">Rcae01_03774</name>
</gene>
<feature type="domain" description="Cadherin" evidence="3">
    <location>
        <begin position="896"/>
        <end position="998"/>
    </location>
</feature>